<name>A0ABN6I389_9HELI</name>
<keyword evidence="3" id="KW-1185">Reference proteome</keyword>
<dbReference type="RefSeq" id="WP_221280409.1">
    <property type="nucleotide sequence ID" value="NZ_AP024814.1"/>
</dbReference>
<sequence length="221" mass="23759">MRPIVVVGSTPTGSARPADFGGVGYLACGQIVYLPLNLDNLTPPLHSLKALLFTSKHAPLSLEHNLKNSKTLAFLKSLPVFVLAHKSAQVAKDLGFNVSFVGQSGNATGFLREIKTLLPSPTLFVRAKETATNALDFLPSLIAYQNTPLKLPQTQKPKPHSVLVFSAPSSYRHFLANFAWDSSYTAIAIGTSTLNAFSKNICAHLSPQTSLEACIELAKTL</sequence>
<accession>A0ABN6I389</accession>
<dbReference type="Gene3D" id="3.40.50.10090">
    <property type="match status" value="2"/>
</dbReference>
<protein>
    <submittedName>
        <fullName evidence="2">Uroporphyrinogen-III synthase HemD</fullName>
    </submittedName>
</protein>
<dbReference type="Proteomes" id="UP000826775">
    <property type="component" value="Chromosome"/>
</dbReference>
<dbReference type="InterPro" id="IPR036108">
    <property type="entry name" value="4pyrrol_syn_uPrphyn_synt_sf"/>
</dbReference>
<reference evidence="2 3" key="1">
    <citation type="submission" date="2021-07" db="EMBL/GenBank/DDBJ databases">
        <title>Novel Helicobacter sp. Isolated from a dog.</title>
        <authorList>
            <person name="Rimbara E."/>
            <person name="Suzuki M."/>
        </authorList>
    </citation>
    <scope>NUCLEOTIDE SEQUENCE [LARGE SCALE GENOMIC DNA]</scope>
    <source>
        <strain evidence="3">NHP19-003</strain>
    </source>
</reference>
<dbReference type="Pfam" id="PF02602">
    <property type="entry name" value="HEM4"/>
    <property type="match status" value="1"/>
</dbReference>
<dbReference type="EMBL" id="AP024814">
    <property type="protein sequence ID" value="BCZ17262.1"/>
    <property type="molecule type" value="Genomic_DNA"/>
</dbReference>
<proteinExistence type="predicted"/>
<evidence type="ECO:0000259" key="1">
    <source>
        <dbReference type="Pfam" id="PF02602"/>
    </source>
</evidence>
<evidence type="ECO:0000313" key="3">
    <source>
        <dbReference type="Proteomes" id="UP000826775"/>
    </source>
</evidence>
<evidence type="ECO:0000313" key="2">
    <source>
        <dbReference type="EMBL" id="BCZ17262.1"/>
    </source>
</evidence>
<dbReference type="SUPFAM" id="SSF69618">
    <property type="entry name" value="HemD-like"/>
    <property type="match status" value="1"/>
</dbReference>
<gene>
    <name evidence="2" type="primary">hemD</name>
    <name evidence="2" type="ORF">NHP190003_05440</name>
</gene>
<feature type="domain" description="Tetrapyrrole biosynthesis uroporphyrinogen III synthase" evidence="1">
    <location>
        <begin position="36"/>
        <end position="214"/>
    </location>
</feature>
<organism evidence="2 3">
    <name type="scientific">Helicobacter gastrocanis</name>
    <dbReference type="NCBI Taxonomy" id="2849641"/>
    <lineage>
        <taxon>Bacteria</taxon>
        <taxon>Pseudomonadati</taxon>
        <taxon>Campylobacterota</taxon>
        <taxon>Epsilonproteobacteria</taxon>
        <taxon>Campylobacterales</taxon>
        <taxon>Helicobacteraceae</taxon>
        <taxon>Helicobacter</taxon>
    </lineage>
</organism>
<dbReference type="InterPro" id="IPR003754">
    <property type="entry name" value="4pyrrol_synth_uPrphyn_synth"/>
</dbReference>